<feature type="transmembrane region" description="Helical" evidence="1">
    <location>
        <begin position="56"/>
        <end position="74"/>
    </location>
</feature>
<dbReference type="Proteomes" id="UP001501523">
    <property type="component" value="Unassembled WGS sequence"/>
</dbReference>
<dbReference type="RefSeq" id="WP_343790779.1">
    <property type="nucleotide sequence ID" value="NZ_BAAAEU010000010.1"/>
</dbReference>
<feature type="transmembrane region" description="Helical" evidence="1">
    <location>
        <begin position="80"/>
        <end position="99"/>
    </location>
</feature>
<dbReference type="EMBL" id="BAAAEU010000010">
    <property type="protein sequence ID" value="GAA0715698.1"/>
    <property type="molecule type" value="Genomic_DNA"/>
</dbReference>
<keyword evidence="1" id="KW-0472">Membrane</keyword>
<evidence type="ECO:0000313" key="2">
    <source>
        <dbReference type="EMBL" id="GAA0715698.1"/>
    </source>
</evidence>
<sequence length="173" mass="18310">MSTFSEHAAPFGAYFSSLAQISGALVGLVFVALTFNIKSLGLRGRPELRDLARQTFADFLTVLVLSLTLLLPGLSADAAGYVLIALALVALLRVLRGLYGAVTRTADARARGQIVQRFLLSLMGNSGVLCTGVIALRGMVDSDALWSLLASSPMVLLISGSRSAWMLVVHSDD</sequence>
<reference evidence="2 3" key="1">
    <citation type="journal article" date="2019" name="Int. J. Syst. Evol. Microbiol.">
        <title>The Global Catalogue of Microorganisms (GCM) 10K type strain sequencing project: providing services to taxonomists for standard genome sequencing and annotation.</title>
        <authorList>
            <consortium name="The Broad Institute Genomics Platform"/>
            <consortium name="The Broad Institute Genome Sequencing Center for Infectious Disease"/>
            <person name="Wu L."/>
            <person name="Ma J."/>
        </authorList>
    </citation>
    <scope>NUCLEOTIDE SEQUENCE [LARGE SCALE GENOMIC DNA]</scope>
    <source>
        <strain evidence="2 3">JCM 15421</strain>
    </source>
</reference>
<name>A0ABN1IJQ1_9GAMM</name>
<gene>
    <name evidence="2" type="ORF">GCM10009105_21320</name>
</gene>
<organism evidence="2 3">
    <name type="scientific">Dokdonella soli</name>
    <dbReference type="NCBI Taxonomy" id="529810"/>
    <lineage>
        <taxon>Bacteria</taxon>
        <taxon>Pseudomonadati</taxon>
        <taxon>Pseudomonadota</taxon>
        <taxon>Gammaproteobacteria</taxon>
        <taxon>Lysobacterales</taxon>
        <taxon>Rhodanobacteraceae</taxon>
        <taxon>Dokdonella</taxon>
    </lineage>
</organism>
<keyword evidence="1" id="KW-1133">Transmembrane helix</keyword>
<accession>A0ABN1IJQ1</accession>
<feature type="transmembrane region" description="Helical" evidence="1">
    <location>
        <begin position="12"/>
        <end position="35"/>
    </location>
</feature>
<protein>
    <submittedName>
        <fullName evidence="2">Uncharacterized protein</fullName>
    </submittedName>
</protein>
<proteinExistence type="predicted"/>
<keyword evidence="3" id="KW-1185">Reference proteome</keyword>
<feature type="transmembrane region" description="Helical" evidence="1">
    <location>
        <begin position="119"/>
        <end position="140"/>
    </location>
</feature>
<evidence type="ECO:0000313" key="3">
    <source>
        <dbReference type="Proteomes" id="UP001501523"/>
    </source>
</evidence>
<evidence type="ECO:0000256" key="1">
    <source>
        <dbReference type="SAM" id="Phobius"/>
    </source>
</evidence>
<keyword evidence="1" id="KW-0812">Transmembrane</keyword>
<comment type="caution">
    <text evidence="2">The sequence shown here is derived from an EMBL/GenBank/DDBJ whole genome shotgun (WGS) entry which is preliminary data.</text>
</comment>